<reference evidence="1 2" key="2">
    <citation type="submission" date="2012-06" db="EMBL/GenBank/DDBJ databases">
        <authorList>
            <person name="Fiebig A."/>
        </authorList>
    </citation>
    <scope>NUCLEOTIDE SEQUENCE [LARGE SCALE GENOMIC DNA]</scope>
    <source>
        <strain evidence="1 2">DFL-43</strain>
    </source>
</reference>
<protein>
    <recommendedName>
        <fullName evidence="3">DUF3313 domain-containing protein</fullName>
    </recommendedName>
</protein>
<proteinExistence type="predicted"/>
<accession>A9D3B7</accession>
<reference evidence="1 2" key="1">
    <citation type="submission" date="2007-10" db="EMBL/GenBank/DDBJ databases">
        <authorList>
            <person name="Wagner-Dobler I."/>
            <person name="Ferriera S."/>
            <person name="Johnson J."/>
            <person name="Kravitz S."/>
            <person name="Beeson K."/>
            <person name="Sutton G."/>
            <person name="Rogers Y.-H."/>
            <person name="Friedman R."/>
            <person name="Frazier M."/>
            <person name="Venter J.C."/>
        </authorList>
    </citation>
    <scope>NUCLEOTIDE SEQUENCE [LARGE SCALE GENOMIC DNA]</scope>
    <source>
        <strain evidence="1 2">DFL-43</strain>
    </source>
</reference>
<evidence type="ECO:0000313" key="1">
    <source>
        <dbReference type="EMBL" id="EDQ33655.2"/>
    </source>
</evidence>
<name>A9D3B7_HOEPD</name>
<comment type="caution">
    <text evidence="1">The sequence shown here is derived from an EMBL/GenBank/DDBJ whole genome shotgun (WGS) entry which is preliminary data.</text>
</comment>
<dbReference type="STRING" id="411684.HPDFL43_04360"/>
<gene>
    <name evidence="1" type="ORF">HPDFL43_04360</name>
</gene>
<dbReference type="EMBL" id="ABIA03000002">
    <property type="protein sequence ID" value="EDQ33655.2"/>
    <property type="molecule type" value="Genomic_DNA"/>
</dbReference>
<keyword evidence="2" id="KW-1185">Reference proteome</keyword>
<dbReference type="AlphaFoldDB" id="A9D3B7"/>
<dbReference type="Proteomes" id="UP000004291">
    <property type="component" value="Chromosome"/>
</dbReference>
<dbReference type="HOGENOM" id="CLU_1080834_0_0_5"/>
<organism evidence="1 2">
    <name type="scientific">Hoeflea phototrophica (strain DSM 17068 / NCIMB 14078 / DFL-43)</name>
    <dbReference type="NCBI Taxonomy" id="411684"/>
    <lineage>
        <taxon>Bacteria</taxon>
        <taxon>Pseudomonadati</taxon>
        <taxon>Pseudomonadota</taxon>
        <taxon>Alphaproteobacteria</taxon>
        <taxon>Hyphomicrobiales</taxon>
        <taxon>Rhizobiaceae</taxon>
        <taxon>Hoeflea</taxon>
    </lineage>
</organism>
<sequence>MAQLRFWTSAQGMRRWVLIGVMAVVAGFVSGCQGVPSVQGPSYLDQLQLAQVDVDFSGADRPLLVAELDGEISQSVSGGSTLGTLGTRLGVTNQQGRQAALETAIANTVKPHVRDALTPLMRGQRPVRAVVSVRSVFIRSRASLQQLTGARVTVNGQRRPDNAQFVASLVLYDLATGAPINMVGPITRTDDGAITLAGGGPKAPAYGKATRLNQLAFEFAQGAANVLKREVAGQNAGVVNDQGTETILWERRTTTTF</sequence>
<evidence type="ECO:0008006" key="3">
    <source>
        <dbReference type="Google" id="ProtNLM"/>
    </source>
</evidence>
<dbReference type="PROSITE" id="PS51257">
    <property type="entry name" value="PROKAR_LIPOPROTEIN"/>
    <property type="match status" value="1"/>
</dbReference>
<evidence type="ECO:0000313" key="2">
    <source>
        <dbReference type="Proteomes" id="UP000004291"/>
    </source>
</evidence>